<dbReference type="GO" id="GO:0005829">
    <property type="term" value="C:cytosol"/>
    <property type="evidence" value="ECO:0007669"/>
    <property type="project" value="TreeGrafter"/>
</dbReference>
<accession>A0A7V8GKX6</accession>
<reference evidence="1 2" key="1">
    <citation type="submission" date="2017-10" db="EMBL/GenBank/DDBJ databases">
        <title>Whole genome sequencing of Pseudoxanthomonas broegbernensis DSM 12573(T).</title>
        <authorList>
            <person name="Kumar S."/>
            <person name="Bansal K."/>
            <person name="Kaur A."/>
            <person name="Patil P."/>
            <person name="Sharma S."/>
            <person name="Patil P.B."/>
        </authorList>
    </citation>
    <scope>NUCLEOTIDE SEQUENCE [LARGE SCALE GENOMIC DNA]</scope>
    <source>
        <strain evidence="1 2">DSM 12573</strain>
    </source>
</reference>
<dbReference type="AlphaFoldDB" id="A0A7V8GKX6"/>
<gene>
    <name evidence="1" type="ORF">B1992_11905</name>
</gene>
<dbReference type="Proteomes" id="UP000462066">
    <property type="component" value="Unassembled WGS sequence"/>
</dbReference>
<sequence>MRVAFYGPSRERAQRLADLLQVGAEVCWEDSRSVAVTTLVARRSAWRVLLLDFASDQYVQSADLARQLGMLVPDLPLVAVGTSDHDQANAVLAALRAGVRDFIAGDASSEDIAITLRRISTTPANPVNRPPLAPAPPREARVILLLGARAGLGVSTLAAHLGALARKPAGPAPRVPADDPQVLLLDLGQPAGDAALYLGVRSEFHFADAIHHAARLDATLVRTAMVQHESGLTLLGHPSCVPYPPQSGTMEPLLDRLCALFDTLLCDLGGLSPEQCPAALLRRADETWIVTDQSIGALVSLDTLLEQLERDGLRDGRLHLIVDRFDDSGGIDARQIAERFELPLIATIPERLQTLRASASQGLLLHHDHPRDPYLRALGPLLARIGHADAGPLQPSSPWRHLASRMGLSRWKTK</sequence>
<dbReference type="InterPro" id="IPR027417">
    <property type="entry name" value="P-loop_NTPase"/>
</dbReference>
<comment type="caution">
    <text evidence="1">The sequence shown here is derived from an EMBL/GenBank/DDBJ whole genome shotgun (WGS) entry which is preliminary data.</text>
</comment>
<dbReference type="PANTHER" id="PTHR43384">
    <property type="entry name" value="SEPTUM SITE-DETERMINING PROTEIN MIND HOMOLOG, CHLOROPLASTIC-RELATED"/>
    <property type="match status" value="1"/>
</dbReference>
<dbReference type="SUPFAM" id="SSF52540">
    <property type="entry name" value="P-loop containing nucleoside triphosphate hydrolases"/>
    <property type="match status" value="1"/>
</dbReference>
<dbReference type="GO" id="GO:0051782">
    <property type="term" value="P:negative regulation of cell division"/>
    <property type="evidence" value="ECO:0007669"/>
    <property type="project" value="TreeGrafter"/>
</dbReference>
<dbReference type="Gene3D" id="3.40.50.2300">
    <property type="match status" value="1"/>
</dbReference>
<dbReference type="Gene3D" id="3.40.50.300">
    <property type="entry name" value="P-loop containing nucleotide triphosphate hydrolases"/>
    <property type="match status" value="1"/>
</dbReference>
<keyword evidence="2" id="KW-1185">Reference proteome</keyword>
<organism evidence="1 2">
    <name type="scientific">Pseudoxanthomonas broegbernensis</name>
    <dbReference type="NCBI Taxonomy" id="83619"/>
    <lineage>
        <taxon>Bacteria</taxon>
        <taxon>Pseudomonadati</taxon>
        <taxon>Pseudomonadota</taxon>
        <taxon>Gammaproteobacteria</taxon>
        <taxon>Lysobacterales</taxon>
        <taxon>Lysobacteraceae</taxon>
        <taxon>Pseudoxanthomonas</taxon>
    </lineage>
</organism>
<dbReference type="PANTHER" id="PTHR43384:SF13">
    <property type="entry name" value="SLR0110 PROTEIN"/>
    <property type="match status" value="1"/>
</dbReference>
<dbReference type="GO" id="GO:0009898">
    <property type="term" value="C:cytoplasmic side of plasma membrane"/>
    <property type="evidence" value="ECO:0007669"/>
    <property type="project" value="TreeGrafter"/>
</dbReference>
<dbReference type="GO" id="GO:0005524">
    <property type="term" value="F:ATP binding"/>
    <property type="evidence" value="ECO:0007669"/>
    <property type="project" value="TreeGrafter"/>
</dbReference>
<name>A0A7V8GKX6_9GAMM</name>
<protein>
    <submittedName>
        <fullName evidence="1">Fimbrial protein</fullName>
    </submittedName>
</protein>
<proteinExistence type="predicted"/>
<dbReference type="InterPro" id="IPR050625">
    <property type="entry name" value="ParA/MinD_ATPase"/>
</dbReference>
<evidence type="ECO:0000313" key="2">
    <source>
        <dbReference type="Proteomes" id="UP000462066"/>
    </source>
</evidence>
<evidence type="ECO:0000313" key="1">
    <source>
        <dbReference type="EMBL" id="KAF1685441.1"/>
    </source>
</evidence>
<dbReference type="GO" id="GO:0016887">
    <property type="term" value="F:ATP hydrolysis activity"/>
    <property type="evidence" value="ECO:0007669"/>
    <property type="project" value="TreeGrafter"/>
</dbReference>
<dbReference type="EMBL" id="MWIP01000013">
    <property type="protein sequence ID" value="KAF1685441.1"/>
    <property type="molecule type" value="Genomic_DNA"/>
</dbReference>